<feature type="region of interest" description="Disordered" evidence="1">
    <location>
        <begin position="1"/>
        <end position="98"/>
    </location>
</feature>
<reference evidence="6" key="4">
    <citation type="journal article" date="2018" name="Nat. Plants">
        <title>Whole-genome landscape of Medicago truncatula symbiotic genes.</title>
        <authorList>
            <person name="Pecrix Y."/>
            <person name="Staton S.E."/>
            <person name="Sallet E."/>
            <person name="Lelandais-Briere C."/>
            <person name="Moreau S."/>
            <person name="Carrere S."/>
            <person name="Blein T."/>
            <person name="Jardinaud M.F."/>
            <person name="Latrasse D."/>
            <person name="Zouine M."/>
            <person name="Zahm M."/>
            <person name="Kreplak J."/>
            <person name="Mayjonade B."/>
            <person name="Satge C."/>
            <person name="Perez M."/>
            <person name="Cauet S."/>
            <person name="Marande W."/>
            <person name="Chantry-Darmon C."/>
            <person name="Lopez-Roques C."/>
            <person name="Bouchez O."/>
            <person name="Berard A."/>
            <person name="Debelle F."/>
            <person name="Munos S."/>
            <person name="Bendahmane A."/>
            <person name="Berges H."/>
            <person name="Niebel A."/>
            <person name="Buitink J."/>
            <person name="Frugier F."/>
            <person name="Benhamed M."/>
            <person name="Crespi M."/>
            <person name="Gouzy J."/>
            <person name="Gamas P."/>
        </authorList>
    </citation>
    <scope>NUCLEOTIDE SEQUENCE [LARGE SCALE GENOMIC DNA]</scope>
    <source>
        <strain evidence="6">cv. Jemalong A17</strain>
    </source>
</reference>
<feature type="compositionally biased region" description="Basic and acidic residues" evidence="1">
    <location>
        <begin position="33"/>
        <end position="57"/>
    </location>
</feature>
<protein>
    <submittedName>
        <fullName evidence="2 4">Uncharacterized protein</fullName>
    </submittedName>
</protein>
<dbReference type="AlphaFoldDB" id="A0A072VP32"/>
<feature type="compositionally biased region" description="Polar residues" evidence="1">
    <location>
        <begin position="70"/>
        <end position="80"/>
    </location>
</feature>
<dbReference type="HOGENOM" id="CLU_2336782_0_0_1"/>
<dbReference type="Proteomes" id="UP000002051">
    <property type="component" value="Unassembled WGS sequence"/>
</dbReference>
<reference evidence="4" key="3">
    <citation type="submission" date="2015-04" db="UniProtKB">
        <authorList>
            <consortium name="EnsemblPlants"/>
        </authorList>
    </citation>
    <scope>IDENTIFICATION</scope>
    <source>
        <strain evidence="4">cv. Jemalong A17</strain>
    </source>
</reference>
<evidence type="ECO:0000313" key="2">
    <source>
        <dbReference type="EMBL" id="KEH43381.1"/>
    </source>
</evidence>
<sequence>MKAEEKIRGTNPAESNAGKPKSPEVGGDSGVEIEPRWDSVAEVPRDETNFKPTAPEKQRRRRRRGIMNTEMKSNSTQPQNGDLRETEHQKRIAKRNLG</sequence>
<dbReference type="EMBL" id="CM001217">
    <property type="protein sequence ID" value="KEH43381.1"/>
    <property type="molecule type" value="Genomic_DNA"/>
</dbReference>
<accession>A0A072VP32</accession>
<reference evidence="2 5" key="1">
    <citation type="journal article" date="2011" name="Nature">
        <title>The Medicago genome provides insight into the evolution of rhizobial symbioses.</title>
        <authorList>
            <person name="Young N.D."/>
            <person name="Debelle F."/>
            <person name="Oldroyd G.E."/>
            <person name="Geurts R."/>
            <person name="Cannon S.B."/>
            <person name="Udvardi M.K."/>
            <person name="Benedito V.A."/>
            <person name="Mayer K.F."/>
            <person name="Gouzy J."/>
            <person name="Schoof H."/>
            <person name="Van de Peer Y."/>
            <person name="Proost S."/>
            <person name="Cook D.R."/>
            <person name="Meyers B.C."/>
            <person name="Spannagl M."/>
            <person name="Cheung F."/>
            <person name="De Mita S."/>
            <person name="Krishnakumar V."/>
            <person name="Gundlach H."/>
            <person name="Zhou S."/>
            <person name="Mudge J."/>
            <person name="Bharti A.K."/>
            <person name="Murray J.D."/>
            <person name="Naoumkina M.A."/>
            <person name="Rosen B."/>
            <person name="Silverstein K.A."/>
            <person name="Tang H."/>
            <person name="Rombauts S."/>
            <person name="Zhao P.X."/>
            <person name="Zhou P."/>
            <person name="Barbe V."/>
            <person name="Bardou P."/>
            <person name="Bechner M."/>
            <person name="Bellec A."/>
            <person name="Berger A."/>
            <person name="Berges H."/>
            <person name="Bidwell S."/>
            <person name="Bisseling T."/>
            <person name="Choisne N."/>
            <person name="Couloux A."/>
            <person name="Denny R."/>
            <person name="Deshpande S."/>
            <person name="Dai X."/>
            <person name="Doyle J.J."/>
            <person name="Dudez A.M."/>
            <person name="Farmer A.D."/>
            <person name="Fouteau S."/>
            <person name="Franken C."/>
            <person name="Gibelin C."/>
            <person name="Gish J."/>
            <person name="Goldstein S."/>
            <person name="Gonzalez A.J."/>
            <person name="Green P.J."/>
            <person name="Hallab A."/>
            <person name="Hartog M."/>
            <person name="Hua A."/>
            <person name="Humphray S.J."/>
            <person name="Jeong D.H."/>
            <person name="Jing Y."/>
            <person name="Jocker A."/>
            <person name="Kenton S.M."/>
            <person name="Kim D.J."/>
            <person name="Klee K."/>
            <person name="Lai H."/>
            <person name="Lang C."/>
            <person name="Lin S."/>
            <person name="Macmil S.L."/>
            <person name="Magdelenat G."/>
            <person name="Matthews L."/>
            <person name="McCorrison J."/>
            <person name="Monaghan E.L."/>
            <person name="Mun J.H."/>
            <person name="Najar F.Z."/>
            <person name="Nicholson C."/>
            <person name="Noirot C."/>
            <person name="O'Bleness M."/>
            <person name="Paule C.R."/>
            <person name="Poulain J."/>
            <person name="Prion F."/>
            <person name="Qin B."/>
            <person name="Qu C."/>
            <person name="Retzel E.F."/>
            <person name="Riddle C."/>
            <person name="Sallet E."/>
            <person name="Samain S."/>
            <person name="Samson N."/>
            <person name="Sanders I."/>
            <person name="Saurat O."/>
            <person name="Scarpelli C."/>
            <person name="Schiex T."/>
            <person name="Segurens B."/>
            <person name="Severin A.J."/>
            <person name="Sherrier D.J."/>
            <person name="Shi R."/>
            <person name="Sims S."/>
            <person name="Singer S.R."/>
            <person name="Sinharoy S."/>
            <person name="Sterck L."/>
            <person name="Viollet A."/>
            <person name="Wang B.B."/>
            <person name="Wang K."/>
            <person name="Wang M."/>
            <person name="Wang X."/>
            <person name="Warfsmann J."/>
            <person name="Weissenbach J."/>
            <person name="White D.D."/>
            <person name="White J.D."/>
            <person name="Wiley G.B."/>
            <person name="Wincker P."/>
            <person name="Xing Y."/>
            <person name="Yang L."/>
            <person name="Yao Z."/>
            <person name="Ying F."/>
            <person name="Zhai J."/>
            <person name="Zhou L."/>
            <person name="Zuber A."/>
            <person name="Denarie J."/>
            <person name="Dixon R.A."/>
            <person name="May G.D."/>
            <person name="Schwartz D.C."/>
            <person name="Rogers J."/>
            <person name="Quetier F."/>
            <person name="Town C.D."/>
            <person name="Roe B.A."/>
        </authorList>
    </citation>
    <scope>NUCLEOTIDE SEQUENCE [LARGE SCALE GENOMIC DNA]</scope>
    <source>
        <strain evidence="2">A17</strain>
        <strain evidence="4 5">cv. Jemalong A17</strain>
    </source>
</reference>
<organism evidence="2 5">
    <name type="scientific">Medicago truncatula</name>
    <name type="common">Barrel medic</name>
    <name type="synonym">Medicago tribuloides</name>
    <dbReference type="NCBI Taxonomy" id="3880"/>
    <lineage>
        <taxon>Eukaryota</taxon>
        <taxon>Viridiplantae</taxon>
        <taxon>Streptophyta</taxon>
        <taxon>Embryophyta</taxon>
        <taxon>Tracheophyta</taxon>
        <taxon>Spermatophyta</taxon>
        <taxon>Magnoliopsida</taxon>
        <taxon>eudicotyledons</taxon>
        <taxon>Gunneridae</taxon>
        <taxon>Pentapetalae</taxon>
        <taxon>rosids</taxon>
        <taxon>fabids</taxon>
        <taxon>Fabales</taxon>
        <taxon>Fabaceae</taxon>
        <taxon>Papilionoideae</taxon>
        <taxon>50 kb inversion clade</taxon>
        <taxon>NPAAA clade</taxon>
        <taxon>Hologalegina</taxon>
        <taxon>IRL clade</taxon>
        <taxon>Trifolieae</taxon>
        <taxon>Medicago</taxon>
    </lineage>
</organism>
<evidence type="ECO:0000313" key="5">
    <source>
        <dbReference type="Proteomes" id="UP000002051"/>
    </source>
</evidence>
<dbReference type="EnsemblPlants" id="KEH43381">
    <property type="protein sequence ID" value="KEH43381"/>
    <property type="gene ID" value="MTR_1g090990"/>
</dbReference>
<keyword evidence="5" id="KW-1185">Reference proteome</keyword>
<dbReference type="Proteomes" id="UP000265566">
    <property type="component" value="Chromosome 1"/>
</dbReference>
<evidence type="ECO:0000313" key="3">
    <source>
        <dbReference type="EMBL" id="RHN81333.1"/>
    </source>
</evidence>
<name>A0A072VP32_MEDTR</name>
<proteinExistence type="predicted"/>
<evidence type="ECO:0000313" key="6">
    <source>
        <dbReference type="Proteomes" id="UP000265566"/>
    </source>
</evidence>
<dbReference type="EMBL" id="PSQE01000001">
    <property type="protein sequence ID" value="RHN81333.1"/>
    <property type="molecule type" value="Genomic_DNA"/>
</dbReference>
<gene>
    <name evidence="2" type="ordered locus">MTR_1g090990</name>
    <name evidence="3" type="ORF">MtrunA17_Chr1g0197861</name>
</gene>
<reference evidence="3" key="5">
    <citation type="journal article" date="2018" name="Nat. Plants">
        <title>Whole-genome landscape of Medicago truncatula symbiotic genes.</title>
        <authorList>
            <person name="Pecrix Y."/>
            <person name="Gamas P."/>
            <person name="Carrere S."/>
        </authorList>
    </citation>
    <scope>NUCLEOTIDE SEQUENCE</scope>
    <source>
        <tissue evidence="3">Leaves</tissue>
    </source>
</reference>
<reference evidence="2 5" key="2">
    <citation type="journal article" date="2014" name="BMC Genomics">
        <title>An improved genome release (version Mt4.0) for the model legume Medicago truncatula.</title>
        <authorList>
            <person name="Tang H."/>
            <person name="Krishnakumar V."/>
            <person name="Bidwell S."/>
            <person name="Rosen B."/>
            <person name="Chan A."/>
            <person name="Zhou S."/>
            <person name="Gentzbittel L."/>
            <person name="Childs K.L."/>
            <person name="Yandell M."/>
            <person name="Gundlach H."/>
            <person name="Mayer K.F."/>
            <person name="Schwartz D.C."/>
            <person name="Town C.D."/>
        </authorList>
    </citation>
    <scope>GENOME REANNOTATION</scope>
    <source>
        <strain evidence="2">A17</strain>
        <strain evidence="4 5">cv. Jemalong A17</strain>
    </source>
</reference>
<dbReference type="Gramene" id="rna5354">
    <property type="protein sequence ID" value="RHN81333.1"/>
    <property type="gene ID" value="gene5354"/>
</dbReference>
<evidence type="ECO:0000313" key="4">
    <source>
        <dbReference type="EnsemblPlants" id="KEH43381"/>
    </source>
</evidence>
<evidence type="ECO:0000256" key="1">
    <source>
        <dbReference type="SAM" id="MobiDB-lite"/>
    </source>
</evidence>